<reference evidence="6 7" key="1">
    <citation type="submission" date="2023-04" db="EMBL/GenBank/DDBJ databases">
        <title>A novel bacteria isolated from coastal sediment.</title>
        <authorList>
            <person name="Liu X.-J."/>
            <person name="Du Z.-J."/>
        </authorList>
    </citation>
    <scope>NUCLEOTIDE SEQUENCE [LARGE SCALE GENOMIC DNA]</scope>
    <source>
        <strain evidence="6 7">SDUM461004</strain>
    </source>
</reference>
<evidence type="ECO:0000259" key="5">
    <source>
        <dbReference type="PROSITE" id="PS50932"/>
    </source>
</evidence>
<keyword evidence="1" id="KW-0678">Repressor</keyword>
<dbReference type="InterPro" id="IPR046335">
    <property type="entry name" value="LacI/GalR-like_sensor"/>
</dbReference>
<sequence length="349" mass="38736">MSGPSPTLRQVAEAAGVHHTTLSRALRHHPEIAAAKAEYLREFARKMGYVPDPMLRALAAYRGGRRPMAFHSVIAWLNPSSEAASWQCHRTYREYFACASDRAQKLGFKLEEITVAPSGDALARVTSMLRARSIHAAIVVPAPVSQTSLEDIDWEHLSAVRIGHSLSKPRLHAITSNHHGGMLKVMAELRARGYRRPGLCISKRMDIRVNYHWSAAFFREQNELPTDTRVPPLLFDAFTHESFCTWIDRYAPDAIIAVGDDLIPDSIRKSGLRVPEDIGLVALVQPEHADVITGIVGNRNAVGAVAVDVVVAMINRQERGIPEFPHTLLIDDTWIDCGTLRPRAVETVD</sequence>
<dbReference type="InterPro" id="IPR028082">
    <property type="entry name" value="Peripla_BP_I"/>
</dbReference>
<evidence type="ECO:0000313" key="6">
    <source>
        <dbReference type="EMBL" id="MDQ8194647.1"/>
    </source>
</evidence>
<evidence type="ECO:0000256" key="4">
    <source>
        <dbReference type="ARBA" id="ARBA00023163"/>
    </source>
</evidence>
<comment type="caution">
    <text evidence="6">The sequence shown here is derived from an EMBL/GenBank/DDBJ whole genome shotgun (WGS) entry which is preliminary data.</text>
</comment>
<dbReference type="EMBL" id="JARXIC010000013">
    <property type="protein sequence ID" value="MDQ8194647.1"/>
    <property type="molecule type" value="Genomic_DNA"/>
</dbReference>
<dbReference type="Pfam" id="PF13377">
    <property type="entry name" value="Peripla_BP_3"/>
    <property type="match status" value="1"/>
</dbReference>
<dbReference type="Pfam" id="PF00356">
    <property type="entry name" value="LacI"/>
    <property type="match status" value="1"/>
</dbReference>
<dbReference type="SMART" id="SM00354">
    <property type="entry name" value="HTH_LACI"/>
    <property type="match status" value="1"/>
</dbReference>
<keyword evidence="3 6" id="KW-0238">DNA-binding</keyword>
<keyword evidence="7" id="KW-1185">Reference proteome</keyword>
<dbReference type="Proteomes" id="UP001243717">
    <property type="component" value="Unassembled WGS sequence"/>
</dbReference>
<evidence type="ECO:0000313" key="7">
    <source>
        <dbReference type="Proteomes" id="UP001243717"/>
    </source>
</evidence>
<proteinExistence type="predicted"/>
<keyword evidence="4" id="KW-0804">Transcription</keyword>
<evidence type="ECO:0000256" key="2">
    <source>
        <dbReference type="ARBA" id="ARBA00023015"/>
    </source>
</evidence>
<dbReference type="InterPro" id="IPR000843">
    <property type="entry name" value="HTH_LacI"/>
</dbReference>
<dbReference type="PANTHER" id="PTHR30146">
    <property type="entry name" value="LACI-RELATED TRANSCRIPTIONAL REPRESSOR"/>
    <property type="match status" value="1"/>
</dbReference>
<feature type="domain" description="HTH lacI-type" evidence="5">
    <location>
        <begin position="6"/>
        <end position="60"/>
    </location>
</feature>
<dbReference type="GO" id="GO:0003677">
    <property type="term" value="F:DNA binding"/>
    <property type="evidence" value="ECO:0007669"/>
    <property type="project" value="UniProtKB-KW"/>
</dbReference>
<protein>
    <submittedName>
        <fullName evidence="6">LacI family DNA-binding transcriptional regulator</fullName>
    </submittedName>
</protein>
<keyword evidence="2" id="KW-0805">Transcription regulation</keyword>
<dbReference type="SUPFAM" id="SSF47413">
    <property type="entry name" value="lambda repressor-like DNA-binding domains"/>
    <property type="match status" value="1"/>
</dbReference>
<dbReference type="Gene3D" id="1.10.260.40">
    <property type="entry name" value="lambda repressor-like DNA-binding domains"/>
    <property type="match status" value="1"/>
</dbReference>
<dbReference type="PANTHER" id="PTHR30146:SF148">
    <property type="entry name" value="HTH-TYPE TRANSCRIPTIONAL REPRESSOR PURR-RELATED"/>
    <property type="match status" value="1"/>
</dbReference>
<dbReference type="SUPFAM" id="SSF53822">
    <property type="entry name" value="Periplasmic binding protein-like I"/>
    <property type="match status" value="1"/>
</dbReference>
<organism evidence="6 7">
    <name type="scientific">Thalassobacterium sedimentorum</name>
    <dbReference type="NCBI Taxonomy" id="3041258"/>
    <lineage>
        <taxon>Bacteria</taxon>
        <taxon>Pseudomonadati</taxon>
        <taxon>Verrucomicrobiota</taxon>
        <taxon>Opitutia</taxon>
        <taxon>Puniceicoccales</taxon>
        <taxon>Coraliomargaritaceae</taxon>
        <taxon>Thalassobacterium</taxon>
    </lineage>
</organism>
<accession>A0ABU1AIX6</accession>
<dbReference type="CDD" id="cd01392">
    <property type="entry name" value="HTH_LacI"/>
    <property type="match status" value="1"/>
</dbReference>
<dbReference type="RefSeq" id="WP_308985114.1">
    <property type="nucleotide sequence ID" value="NZ_JARXIC010000013.1"/>
</dbReference>
<dbReference type="PROSITE" id="PS50932">
    <property type="entry name" value="HTH_LACI_2"/>
    <property type="match status" value="1"/>
</dbReference>
<name>A0ABU1AIX6_9BACT</name>
<gene>
    <name evidence="6" type="ORF">QEH59_09430</name>
</gene>
<dbReference type="InterPro" id="IPR010982">
    <property type="entry name" value="Lambda_DNA-bd_dom_sf"/>
</dbReference>
<dbReference type="Gene3D" id="3.40.50.2300">
    <property type="match status" value="2"/>
</dbReference>
<evidence type="ECO:0000256" key="3">
    <source>
        <dbReference type="ARBA" id="ARBA00023125"/>
    </source>
</evidence>
<evidence type="ECO:0000256" key="1">
    <source>
        <dbReference type="ARBA" id="ARBA00022491"/>
    </source>
</evidence>